<comment type="caution">
    <text evidence="6">The sequence shown here is derived from an EMBL/GenBank/DDBJ whole genome shotgun (WGS) entry which is preliminary data.</text>
</comment>
<dbReference type="Pfam" id="PF12852">
    <property type="entry name" value="Cupin_6"/>
    <property type="match status" value="1"/>
</dbReference>
<keyword evidence="1" id="KW-0805">Transcription regulation</keyword>
<evidence type="ECO:0000313" key="6">
    <source>
        <dbReference type="EMBL" id="MFD1831681.1"/>
    </source>
</evidence>
<reference evidence="7" key="1">
    <citation type="journal article" date="2019" name="Int. J. Syst. Evol. Microbiol.">
        <title>The Global Catalogue of Microorganisms (GCM) 10K type strain sequencing project: providing services to taxonomists for standard genome sequencing and annotation.</title>
        <authorList>
            <consortium name="The Broad Institute Genomics Platform"/>
            <consortium name="The Broad Institute Genome Sequencing Center for Infectious Disease"/>
            <person name="Wu L."/>
            <person name="Ma J."/>
        </authorList>
    </citation>
    <scope>NUCLEOTIDE SEQUENCE [LARGE SCALE GENOMIC DNA]</scope>
    <source>
        <strain evidence="7">CGMCC 4.7455</strain>
    </source>
</reference>
<dbReference type="Pfam" id="PF12833">
    <property type="entry name" value="HTH_18"/>
    <property type="match status" value="1"/>
</dbReference>
<feature type="region of interest" description="Disordered" evidence="4">
    <location>
        <begin position="302"/>
        <end position="359"/>
    </location>
</feature>
<dbReference type="PROSITE" id="PS01124">
    <property type="entry name" value="HTH_ARAC_FAMILY_2"/>
    <property type="match status" value="1"/>
</dbReference>
<sequence length="359" mass="38367">MDAFGDLLRGVRAQGSLFGSSTLTPPWSLHFVDGAPLTLCTVLSGGGWIVPERRPPERLGVGETVIVRGPAPFLFVDEVGTRAESVECGAFCSTPEQGGTRYRLGWHDAGTGGEDTTTLVVGAYPVRGEISRRLLDALPAVLRVGSGGGPDPVWDHLAAEVAADTPGQQIVLDRLLDWMLVCALREYFDRPGGTPPGWYSAGRDPVVGGALRLLHEEPAAPWTVASLAGRTGVSRATLAKRFTDLVGEPPLTYLTHWRMTLAADLLTERETATVAEIARAVGYSDAFAFSAAFKRTRGISPSAYRRTATAPPPQPAGTPPHDKSPGIRPLVQDPPPVSEIEVQQPPSAHPTQMVSRRFD</sequence>
<evidence type="ECO:0000256" key="3">
    <source>
        <dbReference type="ARBA" id="ARBA00023163"/>
    </source>
</evidence>
<keyword evidence="7" id="KW-1185">Reference proteome</keyword>
<dbReference type="EMBL" id="JBHUFU010000011">
    <property type="protein sequence ID" value="MFD1831681.1"/>
    <property type="molecule type" value="Genomic_DNA"/>
</dbReference>
<organism evidence="6 7">
    <name type="scientific">Streptomyces desertarenae</name>
    <dbReference type="NCBI Taxonomy" id="2666184"/>
    <lineage>
        <taxon>Bacteria</taxon>
        <taxon>Bacillati</taxon>
        <taxon>Actinomycetota</taxon>
        <taxon>Actinomycetes</taxon>
        <taxon>Kitasatosporales</taxon>
        <taxon>Streptomycetaceae</taxon>
        <taxon>Streptomyces</taxon>
    </lineage>
</organism>
<evidence type="ECO:0000256" key="2">
    <source>
        <dbReference type="ARBA" id="ARBA00023125"/>
    </source>
</evidence>
<dbReference type="InterPro" id="IPR009057">
    <property type="entry name" value="Homeodomain-like_sf"/>
</dbReference>
<dbReference type="InterPro" id="IPR020449">
    <property type="entry name" value="Tscrpt_reg_AraC-type_HTH"/>
</dbReference>
<dbReference type="InterPro" id="IPR050204">
    <property type="entry name" value="AraC_XylS_family_regulators"/>
</dbReference>
<evidence type="ECO:0000313" key="7">
    <source>
        <dbReference type="Proteomes" id="UP001597365"/>
    </source>
</evidence>
<dbReference type="SMART" id="SM00342">
    <property type="entry name" value="HTH_ARAC"/>
    <property type="match status" value="1"/>
</dbReference>
<evidence type="ECO:0000256" key="1">
    <source>
        <dbReference type="ARBA" id="ARBA00023015"/>
    </source>
</evidence>
<protein>
    <submittedName>
        <fullName evidence="6">AraC family transcriptional regulator</fullName>
    </submittedName>
</protein>
<dbReference type="InterPro" id="IPR018062">
    <property type="entry name" value="HTH_AraC-typ_CS"/>
</dbReference>
<dbReference type="Proteomes" id="UP001597365">
    <property type="component" value="Unassembled WGS sequence"/>
</dbReference>
<dbReference type="InterPro" id="IPR032783">
    <property type="entry name" value="AraC_lig"/>
</dbReference>
<keyword evidence="2" id="KW-0238">DNA-binding</keyword>
<feature type="compositionally biased region" description="Polar residues" evidence="4">
    <location>
        <begin position="344"/>
        <end position="359"/>
    </location>
</feature>
<gene>
    <name evidence="6" type="ORF">ACFSJS_18780</name>
</gene>
<feature type="domain" description="HTH araC/xylS-type" evidence="5">
    <location>
        <begin position="208"/>
        <end position="307"/>
    </location>
</feature>
<proteinExistence type="predicted"/>
<dbReference type="InterPro" id="IPR018060">
    <property type="entry name" value="HTH_AraC"/>
</dbReference>
<dbReference type="PRINTS" id="PR00032">
    <property type="entry name" value="HTHARAC"/>
</dbReference>
<name>A0ABW4PQI7_9ACTN</name>
<dbReference type="PROSITE" id="PS00041">
    <property type="entry name" value="HTH_ARAC_FAMILY_1"/>
    <property type="match status" value="1"/>
</dbReference>
<dbReference type="Gene3D" id="1.10.10.60">
    <property type="entry name" value="Homeodomain-like"/>
    <property type="match status" value="2"/>
</dbReference>
<evidence type="ECO:0000259" key="5">
    <source>
        <dbReference type="PROSITE" id="PS01124"/>
    </source>
</evidence>
<dbReference type="PANTHER" id="PTHR46796:SF13">
    <property type="entry name" value="HTH-TYPE TRANSCRIPTIONAL ACTIVATOR RHAS"/>
    <property type="match status" value="1"/>
</dbReference>
<evidence type="ECO:0000256" key="4">
    <source>
        <dbReference type="SAM" id="MobiDB-lite"/>
    </source>
</evidence>
<dbReference type="PANTHER" id="PTHR46796">
    <property type="entry name" value="HTH-TYPE TRANSCRIPTIONAL ACTIVATOR RHAS-RELATED"/>
    <property type="match status" value="1"/>
</dbReference>
<accession>A0ABW4PQI7</accession>
<dbReference type="SUPFAM" id="SSF46689">
    <property type="entry name" value="Homeodomain-like"/>
    <property type="match status" value="2"/>
</dbReference>
<keyword evidence="3" id="KW-0804">Transcription</keyword>